<feature type="transmembrane region" description="Helical" evidence="5">
    <location>
        <begin position="7"/>
        <end position="37"/>
    </location>
</feature>
<sequence>MITPFDLILILIIFSFVLFGLWFGLIHAIGGLLGTLVGSVVAAKYYKRFGATNLSQVISFIVLFTLGSRVTGFIFYGMEKLLKIANILPGIKTINRLAGGILGLVEGLVIIGVALVFATKFPFPMLITAVGKSELAQFLIGVGTTILPIFPQVLKQVQEVQNVLP</sequence>
<keyword evidence="2 5" id="KW-0812">Transmembrane</keyword>
<dbReference type="Pfam" id="PF02674">
    <property type="entry name" value="Colicin_V"/>
    <property type="match status" value="1"/>
</dbReference>
<comment type="subcellular location">
    <subcellularLocation>
        <location evidence="1">Membrane</location>
        <topology evidence="1">Multi-pass membrane protein</topology>
    </subcellularLocation>
</comment>
<dbReference type="GO" id="GO:0009403">
    <property type="term" value="P:toxin biosynthetic process"/>
    <property type="evidence" value="ECO:0007669"/>
    <property type="project" value="InterPro"/>
</dbReference>
<evidence type="ECO:0000256" key="5">
    <source>
        <dbReference type="SAM" id="Phobius"/>
    </source>
</evidence>
<evidence type="ECO:0000256" key="3">
    <source>
        <dbReference type="ARBA" id="ARBA00022989"/>
    </source>
</evidence>
<organism evidence="6 7">
    <name type="scientific">Candidatus Uhrbacteria bacterium RIFCSPLOWO2_01_FULL_47_24</name>
    <dbReference type="NCBI Taxonomy" id="1802401"/>
    <lineage>
        <taxon>Bacteria</taxon>
        <taxon>Candidatus Uhriibacteriota</taxon>
    </lineage>
</organism>
<comment type="caution">
    <text evidence="6">The sequence shown here is derived from an EMBL/GenBank/DDBJ whole genome shotgun (WGS) entry which is preliminary data.</text>
</comment>
<proteinExistence type="predicted"/>
<keyword evidence="4 5" id="KW-0472">Membrane</keyword>
<dbReference type="GO" id="GO:0016020">
    <property type="term" value="C:membrane"/>
    <property type="evidence" value="ECO:0007669"/>
    <property type="project" value="UniProtKB-SubCell"/>
</dbReference>
<evidence type="ECO:0000256" key="1">
    <source>
        <dbReference type="ARBA" id="ARBA00004141"/>
    </source>
</evidence>
<dbReference type="InterPro" id="IPR003825">
    <property type="entry name" value="Colicin-V_CvpA"/>
</dbReference>
<gene>
    <name evidence="6" type="ORF">A3B21_03575</name>
</gene>
<evidence type="ECO:0008006" key="8">
    <source>
        <dbReference type="Google" id="ProtNLM"/>
    </source>
</evidence>
<accession>A0A1F7USJ8</accession>
<feature type="transmembrane region" description="Helical" evidence="5">
    <location>
        <begin position="97"/>
        <end position="123"/>
    </location>
</feature>
<keyword evidence="3 5" id="KW-1133">Transmembrane helix</keyword>
<evidence type="ECO:0000313" key="7">
    <source>
        <dbReference type="Proteomes" id="UP000176897"/>
    </source>
</evidence>
<evidence type="ECO:0000256" key="4">
    <source>
        <dbReference type="ARBA" id="ARBA00023136"/>
    </source>
</evidence>
<dbReference type="PANTHER" id="PTHR37306">
    <property type="entry name" value="COLICIN V PRODUCTION PROTEIN"/>
    <property type="match status" value="1"/>
</dbReference>
<dbReference type="STRING" id="1802401.A3B21_03575"/>
<name>A0A1F7USJ8_9BACT</name>
<dbReference type="PANTHER" id="PTHR37306:SF1">
    <property type="entry name" value="COLICIN V PRODUCTION PROTEIN"/>
    <property type="match status" value="1"/>
</dbReference>
<protein>
    <recommendedName>
        <fullName evidence="8">Colicin V production protein</fullName>
    </recommendedName>
</protein>
<feature type="transmembrane region" description="Helical" evidence="5">
    <location>
        <begin position="57"/>
        <end position="76"/>
    </location>
</feature>
<dbReference type="EMBL" id="MGEJ01000008">
    <property type="protein sequence ID" value="OGL81270.1"/>
    <property type="molecule type" value="Genomic_DNA"/>
</dbReference>
<evidence type="ECO:0000256" key="2">
    <source>
        <dbReference type="ARBA" id="ARBA00022692"/>
    </source>
</evidence>
<reference evidence="6 7" key="1">
    <citation type="journal article" date="2016" name="Nat. Commun.">
        <title>Thousands of microbial genomes shed light on interconnected biogeochemical processes in an aquifer system.</title>
        <authorList>
            <person name="Anantharaman K."/>
            <person name="Brown C.T."/>
            <person name="Hug L.A."/>
            <person name="Sharon I."/>
            <person name="Castelle C.J."/>
            <person name="Probst A.J."/>
            <person name="Thomas B.C."/>
            <person name="Singh A."/>
            <person name="Wilkins M.J."/>
            <person name="Karaoz U."/>
            <person name="Brodie E.L."/>
            <person name="Williams K.H."/>
            <person name="Hubbard S.S."/>
            <person name="Banfield J.F."/>
        </authorList>
    </citation>
    <scope>NUCLEOTIDE SEQUENCE [LARGE SCALE GENOMIC DNA]</scope>
</reference>
<evidence type="ECO:0000313" key="6">
    <source>
        <dbReference type="EMBL" id="OGL81270.1"/>
    </source>
</evidence>
<dbReference type="Proteomes" id="UP000176897">
    <property type="component" value="Unassembled WGS sequence"/>
</dbReference>
<dbReference type="AlphaFoldDB" id="A0A1F7USJ8"/>